<reference evidence="3" key="1">
    <citation type="submission" date="2021-12" db="EMBL/GenBank/DDBJ databases">
        <authorList>
            <person name="King R."/>
        </authorList>
    </citation>
    <scope>NUCLEOTIDE SEQUENCE</scope>
</reference>
<evidence type="ECO:0000256" key="2">
    <source>
        <dbReference type="SAM" id="MobiDB-lite"/>
    </source>
</evidence>
<evidence type="ECO:0000313" key="3">
    <source>
        <dbReference type="EMBL" id="CAH0386336.1"/>
    </source>
</evidence>
<proteinExistence type="predicted"/>
<accession>A0A9P0A8L0</accession>
<protein>
    <recommendedName>
        <fullName evidence="5">DUF4201 domain-containing protein</fullName>
    </recommendedName>
</protein>
<sequence length="354" mass="39842">MSDQSQVATPSDFDSGSETQLSLSSRSEGLLAPQFPANHGFLSRENADAQNKITQIEEKNLLLSVENEILEKYLLKVDPASIDGMDKLLEKVNENIAKSQIIVQSLEPISRAGSRTSQISKADSVHSVGPTSTFTLPASESLKIPHFMRGVLKQIIQNINQAKTNKTILSIEKKKVLLRMEDKEELSSTIYAIDFDVLEIQNQELRKLLHQKCHCLALTKRSLGSAEKSLTASVNLVDSLSQELNSIRKHIKLNRKKLVNLRRKRKKLESEIKQKRKEALISENYVVKSSGKSTEALDVVSYALTKLCVNDLERKLKISSRKHNLKLGLLSCVRHHFKVLTNKSNMTYRNSRVS</sequence>
<gene>
    <name evidence="3" type="ORF">BEMITA_LOCUS5468</name>
</gene>
<dbReference type="Proteomes" id="UP001152759">
    <property type="component" value="Chromosome 3"/>
</dbReference>
<feature type="compositionally biased region" description="Polar residues" evidence="2">
    <location>
        <begin position="1"/>
        <end position="27"/>
    </location>
</feature>
<keyword evidence="1" id="KW-0175">Coiled coil</keyword>
<evidence type="ECO:0000256" key="1">
    <source>
        <dbReference type="SAM" id="Coils"/>
    </source>
</evidence>
<feature type="region of interest" description="Disordered" evidence="2">
    <location>
        <begin position="1"/>
        <end position="29"/>
    </location>
</feature>
<evidence type="ECO:0008006" key="5">
    <source>
        <dbReference type="Google" id="ProtNLM"/>
    </source>
</evidence>
<evidence type="ECO:0000313" key="4">
    <source>
        <dbReference type="Proteomes" id="UP001152759"/>
    </source>
</evidence>
<organism evidence="3 4">
    <name type="scientific">Bemisia tabaci</name>
    <name type="common">Sweetpotato whitefly</name>
    <name type="synonym">Aleurodes tabaci</name>
    <dbReference type="NCBI Taxonomy" id="7038"/>
    <lineage>
        <taxon>Eukaryota</taxon>
        <taxon>Metazoa</taxon>
        <taxon>Ecdysozoa</taxon>
        <taxon>Arthropoda</taxon>
        <taxon>Hexapoda</taxon>
        <taxon>Insecta</taxon>
        <taxon>Pterygota</taxon>
        <taxon>Neoptera</taxon>
        <taxon>Paraneoptera</taxon>
        <taxon>Hemiptera</taxon>
        <taxon>Sternorrhyncha</taxon>
        <taxon>Aleyrodoidea</taxon>
        <taxon>Aleyrodidae</taxon>
        <taxon>Aleyrodinae</taxon>
        <taxon>Bemisia</taxon>
    </lineage>
</organism>
<feature type="coiled-coil region" evidence="1">
    <location>
        <begin position="251"/>
        <end position="278"/>
    </location>
</feature>
<name>A0A9P0A8L0_BEMTA</name>
<dbReference type="AlphaFoldDB" id="A0A9P0A8L0"/>
<dbReference type="EMBL" id="OU963864">
    <property type="protein sequence ID" value="CAH0386336.1"/>
    <property type="molecule type" value="Genomic_DNA"/>
</dbReference>
<keyword evidence="4" id="KW-1185">Reference proteome</keyword>